<dbReference type="RefSeq" id="WP_373636644.1">
    <property type="nucleotide sequence ID" value="NZ_CP150951.2"/>
</dbReference>
<dbReference type="Proteomes" id="UP001440612">
    <property type="component" value="Chromosome"/>
</dbReference>
<gene>
    <name evidence="1" type="ORF">AABB29_12075</name>
</gene>
<name>A0ABZ2V5A7_9RHOB</name>
<proteinExistence type="predicted"/>
<sequence length="93" mass="10118">MTFRNYILILTAATVAGCAPPPGVDGNPFIEELPANVTEIVGPNQNLDQVVLLPEDNCYWYNHAGPVETTLIPLRSQRGRPICVSVPEESADQ</sequence>
<evidence type="ECO:0000313" key="2">
    <source>
        <dbReference type="Proteomes" id="UP001440612"/>
    </source>
</evidence>
<evidence type="ECO:0008006" key="3">
    <source>
        <dbReference type="Google" id="ProtNLM"/>
    </source>
</evidence>
<dbReference type="PROSITE" id="PS51257">
    <property type="entry name" value="PROKAR_LIPOPROTEIN"/>
    <property type="match status" value="1"/>
</dbReference>
<dbReference type="EMBL" id="CP150951">
    <property type="protein sequence ID" value="WZC47651.2"/>
    <property type="molecule type" value="Genomic_DNA"/>
</dbReference>
<evidence type="ECO:0000313" key="1">
    <source>
        <dbReference type="EMBL" id="WZC47651.2"/>
    </source>
</evidence>
<keyword evidence="2" id="KW-1185">Reference proteome</keyword>
<organism evidence="1 2">
    <name type="scientific">Yoonia phaeophyticola</name>
    <dbReference type="NCBI Taxonomy" id="3137369"/>
    <lineage>
        <taxon>Bacteria</taxon>
        <taxon>Pseudomonadati</taxon>
        <taxon>Pseudomonadota</taxon>
        <taxon>Alphaproteobacteria</taxon>
        <taxon>Rhodobacterales</taxon>
        <taxon>Paracoccaceae</taxon>
        <taxon>Yoonia</taxon>
    </lineage>
</organism>
<accession>A0ABZ2V5A7</accession>
<reference evidence="2" key="1">
    <citation type="submission" date="2024-04" db="EMBL/GenBank/DDBJ databases">
        <title>Phylogenomic analyses of a clade within the roseobacter group suggest taxonomic reassignments of species of the genera Aestuariivita, Citreicella, Loktanella, Nautella, Pelagibaca, Ruegeria, Thalassobius, Thiobacimonas and Tropicibacter, and the proposal o.</title>
        <authorList>
            <person name="Jeon C.O."/>
        </authorList>
    </citation>
    <scope>NUCLEOTIDE SEQUENCE [LARGE SCALE GENOMIC DNA]</scope>
    <source>
        <strain evidence="2">BS5-3</strain>
    </source>
</reference>
<protein>
    <recommendedName>
        <fullName evidence="3">Lipoprotein</fullName>
    </recommendedName>
</protein>